<evidence type="ECO:0000259" key="4">
    <source>
        <dbReference type="PROSITE" id="PS51898"/>
    </source>
</evidence>
<feature type="coiled-coil region" evidence="3">
    <location>
        <begin position="114"/>
        <end position="148"/>
    </location>
</feature>
<dbReference type="InterPro" id="IPR002104">
    <property type="entry name" value="Integrase_catalytic"/>
</dbReference>
<name>A0ABY4B4Z8_9BACT</name>
<organism evidence="5 6">
    <name type="scientific">Hymenobacter monticola</name>
    <dbReference type="NCBI Taxonomy" id="1705399"/>
    <lineage>
        <taxon>Bacteria</taxon>
        <taxon>Pseudomonadati</taxon>
        <taxon>Bacteroidota</taxon>
        <taxon>Cytophagia</taxon>
        <taxon>Cytophagales</taxon>
        <taxon>Hymenobacteraceae</taxon>
        <taxon>Hymenobacter</taxon>
    </lineage>
</organism>
<evidence type="ECO:0000256" key="2">
    <source>
        <dbReference type="ARBA" id="ARBA00023172"/>
    </source>
</evidence>
<sequence>MFYKVKGISKKTGLGTVYCVLRTKTGDRVSETVKTTGVTVNPAHFNTKTGKVSQRDTLYIEKNERIHTVGAGMEAVARDLDWSGIVPTKQTVERGIQQNAELPAVFDAVRAARIRIHEDQRATLLLDIQELEAQLSAKRTTLEKLEIGLGIRAKPLQLSKLIDQYKAMKAAQDVKPGTLKNFTVLNNIVARYDSQALLTDMGLDWFNAFQTHLVKRGVTNKSILEVMGKLKTVFRHYANKHNISTGFLADFVPVKDGAANDVLFLTADQLAELEALDIPAANVGQIDVRRQFLFAVETGLRRSDYQVSESNIKGDELVVITTKTGKVASIPFTQKARQLFADANHNFRLIKETQFNQTLRIICKKLASMQDDVTNYSYVGGATKEETLPRWQWMTSHVARKTYAHNALSRGASATAVAEWLAHKSTAMLDKHYSNRKELARQEAYKVL</sequence>
<dbReference type="Pfam" id="PF00589">
    <property type="entry name" value="Phage_integrase"/>
    <property type="match status" value="1"/>
</dbReference>
<accession>A0ABY4B4Z8</accession>
<feature type="domain" description="Tyr recombinase" evidence="4">
    <location>
        <begin position="260"/>
        <end position="448"/>
    </location>
</feature>
<dbReference type="InterPro" id="IPR011010">
    <property type="entry name" value="DNA_brk_join_enz"/>
</dbReference>
<dbReference type="InterPro" id="IPR010998">
    <property type="entry name" value="Integrase_recombinase_N"/>
</dbReference>
<dbReference type="SUPFAM" id="SSF56349">
    <property type="entry name" value="DNA breaking-rejoining enzymes"/>
    <property type="match status" value="1"/>
</dbReference>
<evidence type="ECO:0000256" key="3">
    <source>
        <dbReference type="SAM" id="Coils"/>
    </source>
</evidence>
<keyword evidence="2" id="KW-0233">DNA recombination</keyword>
<gene>
    <name evidence="5" type="ORF">MTP16_00840</name>
</gene>
<proteinExistence type="predicted"/>
<dbReference type="EMBL" id="CP094534">
    <property type="protein sequence ID" value="UOE34212.1"/>
    <property type="molecule type" value="Genomic_DNA"/>
</dbReference>
<dbReference type="InterPro" id="IPR013762">
    <property type="entry name" value="Integrase-like_cat_sf"/>
</dbReference>
<evidence type="ECO:0000256" key="1">
    <source>
        <dbReference type="ARBA" id="ARBA00023125"/>
    </source>
</evidence>
<dbReference type="Gene3D" id="1.10.443.10">
    <property type="entry name" value="Intergrase catalytic core"/>
    <property type="match status" value="1"/>
</dbReference>
<protein>
    <submittedName>
        <fullName evidence="5">Tyrosine-type recombinase/integrase</fullName>
    </submittedName>
</protein>
<dbReference type="PROSITE" id="PS51898">
    <property type="entry name" value="TYR_RECOMBINASE"/>
    <property type="match status" value="1"/>
</dbReference>
<evidence type="ECO:0000313" key="6">
    <source>
        <dbReference type="Proteomes" id="UP000831390"/>
    </source>
</evidence>
<dbReference type="Proteomes" id="UP000831390">
    <property type="component" value="Chromosome"/>
</dbReference>
<reference evidence="5 6" key="1">
    <citation type="submission" date="2022-03" db="EMBL/GenBank/DDBJ databases">
        <title>Hymenobactersp. isolated from the air.</title>
        <authorList>
            <person name="Won M."/>
            <person name="Kwon S.-W."/>
        </authorList>
    </citation>
    <scope>NUCLEOTIDE SEQUENCE [LARGE SCALE GENOMIC DNA]</scope>
    <source>
        <strain evidence="5 6">KACC 22596</strain>
    </source>
</reference>
<keyword evidence="3" id="KW-0175">Coiled coil</keyword>
<dbReference type="RefSeq" id="WP_243515057.1">
    <property type="nucleotide sequence ID" value="NZ_CP094534.1"/>
</dbReference>
<keyword evidence="1" id="KW-0238">DNA-binding</keyword>
<evidence type="ECO:0000313" key="5">
    <source>
        <dbReference type="EMBL" id="UOE34212.1"/>
    </source>
</evidence>
<dbReference type="Gene3D" id="1.10.150.130">
    <property type="match status" value="1"/>
</dbReference>
<keyword evidence="6" id="KW-1185">Reference proteome</keyword>